<proteinExistence type="predicted"/>
<dbReference type="GO" id="GO:0005524">
    <property type="term" value="F:ATP binding"/>
    <property type="evidence" value="ECO:0007669"/>
    <property type="project" value="InterPro"/>
</dbReference>
<dbReference type="InterPro" id="IPR020635">
    <property type="entry name" value="Tyr_kinase_cat_dom"/>
</dbReference>
<dbReference type="OrthoDB" id="1668230at2759"/>
<evidence type="ECO:0000313" key="3">
    <source>
        <dbReference type="Proteomes" id="UP000327118"/>
    </source>
</evidence>
<feature type="domain" description="Protein kinase" evidence="1">
    <location>
        <begin position="2"/>
        <end position="299"/>
    </location>
</feature>
<evidence type="ECO:0000313" key="2">
    <source>
        <dbReference type="EMBL" id="KAE8355940.1"/>
    </source>
</evidence>
<dbReference type="Proteomes" id="UP000327118">
    <property type="component" value="Unassembled WGS sequence"/>
</dbReference>
<dbReference type="GO" id="GO:0004713">
    <property type="term" value="F:protein tyrosine kinase activity"/>
    <property type="evidence" value="ECO:0007669"/>
    <property type="project" value="InterPro"/>
</dbReference>
<gene>
    <name evidence="2" type="ORF">BDV28DRAFT_128144</name>
</gene>
<accession>A0A5N6ZIH4</accession>
<dbReference type="SMART" id="SM00219">
    <property type="entry name" value="TyrKc"/>
    <property type="match status" value="1"/>
</dbReference>
<keyword evidence="3" id="KW-1185">Reference proteome</keyword>
<dbReference type="PROSITE" id="PS50011">
    <property type="entry name" value="PROTEIN_KINASE_DOM"/>
    <property type="match status" value="1"/>
</dbReference>
<dbReference type="InterPro" id="IPR001245">
    <property type="entry name" value="Ser-Thr/Tyr_kinase_cat_dom"/>
</dbReference>
<dbReference type="AlphaFoldDB" id="A0A5N6ZIH4"/>
<reference evidence="3" key="1">
    <citation type="submission" date="2019-04" db="EMBL/GenBank/DDBJ databases">
        <title>Friends and foes A comparative genomics studyof 23 Aspergillus species from section Flavi.</title>
        <authorList>
            <consortium name="DOE Joint Genome Institute"/>
            <person name="Kjaerbolling I."/>
            <person name="Vesth T."/>
            <person name="Frisvad J.C."/>
            <person name="Nybo J.L."/>
            <person name="Theobald S."/>
            <person name="Kildgaard S."/>
            <person name="Isbrandt T."/>
            <person name="Kuo A."/>
            <person name="Sato A."/>
            <person name="Lyhne E.K."/>
            <person name="Kogle M.E."/>
            <person name="Wiebenga A."/>
            <person name="Kun R.S."/>
            <person name="Lubbers R.J."/>
            <person name="Makela M.R."/>
            <person name="Barry K."/>
            <person name="Chovatia M."/>
            <person name="Clum A."/>
            <person name="Daum C."/>
            <person name="Haridas S."/>
            <person name="He G."/>
            <person name="LaButti K."/>
            <person name="Lipzen A."/>
            <person name="Mondo S."/>
            <person name="Riley R."/>
            <person name="Salamov A."/>
            <person name="Simmons B.A."/>
            <person name="Magnuson J.K."/>
            <person name="Henrissat B."/>
            <person name="Mortensen U.H."/>
            <person name="Larsen T.O."/>
            <person name="Devries R.P."/>
            <person name="Grigoriev I.V."/>
            <person name="Machida M."/>
            <person name="Baker S.E."/>
            <person name="Andersen M.R."/>
        </authorList>
    </citation>
    <scope>NUCLEOTIDE SEQUENCE [LARGE SCALE GENOMIC DNA]</scope>
    <source>
        <strain evidence="3">CBS 553.77</strain>
    </source>
</reference>
<dbReference type="InterPro" id="IPR011009">
    <property type="entry name" value="Kinase-like_dom_sf"/>
</dbReference>
<dbReference type="Pfam" id="PF07714">
    <property type="entry name" value="PK_Tyr_Ser-Thr"/>
    <property type="match status" value="1"/>
</dbReference>
<name>A0A5N6ZIH4_9EURO</name>
<dbReference type="InterPro" id="IPR000719">
    <property type="entry name" value="Prot_kinase_dom"/>
</dbReference>
<organism evidence="2 3">
    <name type="scientific">Aspergillus coremiiformis</name>
    <dbReference type="NCBI Taxonomy" id="138285"/>
    <lineage>
        <taxon>Eukaryota</taxon>
        <taxon>Fungi</taxon>
        <taxon>Dikarya</taxon>
        <taxon>Ascomycota</taxon>
        <taxon>Pezizomycotina</taxon>
        <taxon>Eurotiomycetes</taxon>
        <taxon>Eurotiomycetidae</taxon>
        <taxon>Eurotiales</taxon>
        <taxon>Aspergillaceae</taxon>
        <taxon>Aspergillus</taxon>
        <taxon>Aspergillus subgen. Circumdati</taxon>
    </lineage>
</organism>
<evidence type="ECO:0000259" key="1">
    <source>
        <dbReference type="PROSITE" id="PS50011"/>
    </source>
</evidence>
<dbReference type="Gene3D" id="1.10.510.10">
    <property type="entry name" value="Transferase(Phosphotransferase) domain 1"/>
    <property type="match status" value="1"/>
</dbReference>
<dbReference type="SUPFAM" id="SSF56112">
    <property type="entry name" value="Protein kinase-like (PK-like)"/>
    <property type="match status" value="1"/>
</dbReference>
<dbReference type="EMBL" id="ML739045">
    <property type="protein sequence ID" value="KAE8355940.1"/>
    <property type="molecule type" value="Genomic_DNA"/>
</dbReference>
<protein>
    <recommendedName>
        <fullName evidence="1">Protein kinase domain-containing protein</fullName>
    </recommendedName>
</protein>
<sequence length="299" mass="34631">MDTKPDLIGLGRVGCVMRIGDIAVKTANKWPVPANASEYTTILHHQTNRMNEDALIHEGYIYRHLESVEGVLKPLDISETEIRMPYICHRSLDRYIRARKTIIKDEQYLAWLQNAADIIHRVHGQRVIVADIATRNFLVNNDLSLQLCDFSESLIIPEDRALDEFISEEFLSIKFDIARFGSMVYEIVSGRRYEFYINPEIDMDLEDGESKTYKEWPTIEQLPDTSNIFLGDIIRKCWLKDGFHSMKDVQAALHSTHCSMNKTEVSLDWRIITTVILVTMIVARCLPWRKVADTLPFKR</sequence>